<accession>A0A8J5HVD5</accession>
<organism evidence="2 3">
    <name type="scientific">Zingiber officinale</name>
    <name type="common">Ginger</name>
    <name type="synonym">Amomum zingiber</name>
    <dbReference type="NCBI Taxonomy" id="94328"/>
    <lineage>
        <taxon>Eukaryota</taxon>
        <taxon>Viridiplantae</taxon>
        <taxon>Streptophyta</taxon>
        <taxon>Embryophyta</taxon>
        <taxon>Tracheophyta</taxon>
        <taxon>Spermatophyta</taxon>
        <taxon>Magnoliopsida</taxon>
        <taxon>Liliopsida</taxon>
        <taxon>Zingiberales</taxon>
        <taxon>Zingiberaceae</taxon>
        <taxon>Zingiber</taxon>
    </lineage>
</organism>
<evidence type="ECO:0000313" key="3">
    <source>
        <dbReference type="Proteomes" id="UP000734854"/>
    </source>
</evidence>
<dbReference type="GO" id="GO:0005737">
    <property type="term" value="C:cytoplasm"/>
    <property type="evidence" value="ECO:0007669"/>
    <property type="project" value="TreeGrafter"/>
</dbReference>
<sequence length="167" mass="18258">MEGQHVSKKPALSVYVDVFGGPPRFTTSPFPSCPDDYAEIFRGPGTSCSIPFLDLPPKTYDLDGDTAIVRDGPRFDYSEVFGDLDFREFFVQHKDLFSSSQGVEVGSTNGRCASESLLLAVFVECSLTHVSKICVMPLIGNISGILAVLFILPFRSSIHTPSDNNNE</sequence>
<protein>
    <submittedName>
        <fullName evidence="2">Uncharacterized protein</fullName>
    </submittedName>
</protein>
<keyword evidence="1" id="KW-0812">Transmembrane</keyword>
<evidence type="ECO:0000256" key="1">
    <source>
        <dbReference type="SAM" id="Phobius"/>
    </source>
</evidence>
<comment type="caution">
    <text evidence="2">The sequence shown here is derived from an EMBL/GenBank/DDBJ whole genome shotgun (WGS) entry which is preliminary data.</text>
</comment>
<gene>
    <name evidence="2" type="ORF">ZIOFF_001401</name>
</gene>
<proteinExistence type="predicted"/>
<keyword evidence="3" id="KW-1185">Reference proteome</keyword>
<dbReference type="GO" id="GO:0030276">
    <property type="term" value="F:clathrin binding"/>
    <property type="evidence" value="ECO:0007669"/>
    <property type="project" value="TreeGrafter"/>
</dbReference>
<evidence type="ECO:0000313" key="2">
    <source>
        <dbReference type="EMBL" id="KAG6536347.1"/>
    </source>
</evidence>
<keyword evidence="1" id="KW-1133">Transmembrane helix</keyword>
<dbReference type="PANTHER" id="PTHR23172">
    <property type="entry name" value="AUXILIN/CYCLIN G-ASSOCIATED KINASE-RELATED"/>
    <property type="match status" value="1"/>
</dbReference>
<dbReference type="PANTHER" id="PTHR23172:SF87">
    <property type="entry name" value="CHAPERONE DNAJ-DOMAIN SUPERFAMILY PROTEIN"/>
    <property type="match status" value="1"/>
</dbReference>
<dbReference type="GO" id="GO:0072583">
    <property type="term" value="P:clathrin-dependent endocytosis"/>
    <property type="evidence" value="ECO:0007669"/>
    <property type="project" value="TreeGrafter"/>
</dbReference>
<name>A0A8J5HVD5_ZINOF</name>
<dbReference type="GO" id="GO:0031982">
    <property type="term" value="C:vesicle"/>
    <property type="evidence" value="ECO:0007669"/>
    <property type="project" value="TreeGrafter"/>
</dbReference>
<dbReference type="Proteomes" id="UP000734854">
    <property type="component" value="Unassembled WGS sequence"/>
</dbReference>
<dbReference type="GO" id="GO:0072318">
    <property type="term" value="P:clathrin coat disassembly"/>
    <property type="evidence" value="ECO:0007669"/>
    <property type="project" value="TreeGrafter"/>
</dbReference>
<feature type="transmembrane region" description="Helical" evidence="1">
    <location>
        <begin position="135"/>
        <end position="154"/>
    </location>
</feature>
<dbReference type="EMBL" id="JACMSC010000001">
    <property type="protein sequence ID" value="KAG6536347.1"/>
    <property type="molecule type" value="Genomic_DNA"/>
</dbReference>
<reference evidence="2 3" key="1">
    <citation type="submission" date="2020-08" db="EMBL/GenBank/DDBJ databases">
        <title>Plant Genome Project.</title>
        <authorList>
            <person name="Zhang R.-G."/>
        </authorList>
    </citation>
    <scope>NUCLEOTIDE SEQUENCE [LARGE SCALE GENOMIC DNA]</scope>
    <source>
        <tissue evidence="2">Rhizome</tissue>
    </source>
</reference>
<dbReference type="AlphaFoldDB" id="A0A8J5HVD5"/>
<keyword evidence="1" id="KW-0472">Membrane</keyword>